<evidence type="ECO:0000256" key="4">
    <source>
        <dbReference type="ARBA" id="ARBA00023136"/>
    </source>
</evidence>
<dbReference type="EMBL" id="AE000513">
    <property type="protein sequence ID" value="AAF11851.1"/>
    <property type="molecule type" value="Genomic_DNA"/>
</dbReference>
<keyword evidence="8" id="KW-1185">Reference proteome</keyword>
<dbReference type="PaxDb" id="243230-DR_2307"/>
<dbReference type="GO" id="GO:0016020">
    <property type="term" value="C:membrane"/>
    <property type="evidence" value="ECO:0007669"/>
    <property type="project" value="UniProtKB-SubCell"/>
</dbReference>
<reference evidence="7 8" key="1">
    <citation type="journal article" date="1999" name="Science">
        <title>Genome sequence of the radioresistant bacterium Deinococcus radiodurans R1.</title>
        <authorList>
            <person name="White O."/>
            <person name="Eisen J.A."/>
            <person name="Heidelberg J.F."/>
            <person name="Hickey E.K."/>
            <person name="Peterson J.D."/>
            <person name="Dodson R.J."/>
            <person name="Haft D.H."/>
            <person name="Gwinn M.L."/>
            <person name="Nelson W.C."/>
            <person name="Richardson D.L."/>
            <person name="Moffat K.S."/>
            <person name="Qin H."/>
            <person name="Jiang L."/>
            <person name="Pamphile W."/>
            <person name="Crosby M."/>
            <person name="Shen M."/>
            <person name="Vamathevan J.J."/>
            <person name="Lam P."/>
            <person name="McDonald L."/>
            <person name="Utterback T."/>
            <person name="Zalewski C."/>
            <person name="Makarova K.S."/>
            <person name="Aravind L."/>
            <person name="Daly M.J."/>
            <person name="Minton K.W."/>
            <person name="Fleischmann R.D."/>
            <person name="Ketchum K.A."/>
            <person name="Nelson K.E."/>
            <person name="Salzberg S."/>
            <person name="Smith H.O."/>
            <person name="Venter J.C."/>
            <person name="Fraser C.M."/>
        </authorList>
    </citation>
    <scope>NUCLEOTIDE SEQUENCE [LARGE SCALE GENOMIC DNA]</scope>
    <source>
        <strain evidence="8">ATCC 13939 / DSM 20539 / JCM 16871 / LMG 4051 / NBRC 15346 / NCIMB 9279 / R1 / VKM B-1422</strain>
    </source>
</reference>
<dbReference type="AlphaFoldDB" id="Q9RS20"/>
<feature type="transmembrane region" description="Helical" evidence="5">
    <location>
        <begin position="314"/>
        <end position="331"/>
    </location>
</feature>
<proteinExistence type="predicted"/>
<protein>
    <submittedName>
        <fullName evidence="7">Multidrug-efflux transporter, putative</fullName>
    </submittedName>
</protein>
<dbReference type="PRINTS" id="PR01035">
    <property type="entry name" value="TCRTETA"/>
</dbReference>
<dbReference type="PIR" id="E75290">
    <property type="entry name" value="E75290"/>
</dbReference>
<dbReference type="Pfam" id="PF07690">
    <property type="entry name" value="MFS_1"/>
    <property type="match status" value="1"/>
</dbReference>
<organism evidence="7 8">
    <name type="scientific">Deinococcus radiodurans (strain ATCC 13939 / DSM 20539 / JCM 16871 / CCUG 27074 / LMG 4051 / NBRC 15346 / NCIMB 9279 / VKM B-1422 / R1)</name>
    <dbReference type="NCBI Taxonomy" id="243230"/>
    <lineage>
        <taxon>Bacteria</taxon>
        <taxon>Thermotogati</taxon>
        <taxon>Deinococcota</taxon>
        <taxon>Deinococci</taxon>
        <taxon>Deinococcales</taxon>
        <taxon>Deinococcaceae</taxon>
        <taxon>Deinococcus</taxon>
    </lineage>
</organism>
<feature type="domain" description="Major facilitator superfamily (MFS) profile" evidence="6">
    <location>
        <begin position="30"/>
        <end position="400"/>
    </location>
</feature>
<dbReference type="Proteomes" id="UP000002524">
    <property type="component" value="Chromosome 1"/>
</dbReference>
<dbReference type="PANTHER" id="PTHR43683:SF1">
    <property type="entry name" value="MULTIDRUG EFFLUX PROTEIN YFMO"/>
    <property type="match status" value="1"/>
</dbReference>
<feature type="transmembrane region" description="Helical" evidence="5">
    <location>
        <begin position="158"/>
        <end position="177"/>
    </location>
</feature>
<dbReference type="InterPro" id="IPR036259">
    <property type="entry name" value="MFS_trans_sf"/>
</dbReference>
<gene>
    <name evidence="7" type="ordered locus">DR_2307</name>
</gene>
<keyword evidence="2 5" id="KW-0812">Transmembrane</keyword>
<feature type="transmembrane region" description="Helical" evidence="5">
    <location>
        <begin position="288"/>
        <end position="308"/>
    </location>
</feature>
<evidence type="ECO:0000256" key="2">
    <source>
        <dbReference type="ARBA" id="ARBA00022692"/>
    </source>
</evidence>
<dbReference type="SUPFAM" id="SSF103473">
    <property type="entry name" value="MFS general substrate transporter"/>
    <property type="match status" value="1"/>
</dbReference>
<dbReference type="InterPro" id="IPR020846">
    <property type="entry name" value="MFS_dom"/>
</dbReference>
<keyword evidence="3 5" id="KW-1133">Transmembrane helix</keyword>
<feature type="transmembrane region" description="Helical" evidence="5">
    <location>
        <begin position="378"/>
        <end position="396"/>
    </location>
</feature>
<evidence type="ECO:0000256" key="1">
    <source>
        <dbReference type="ARBA" id="ARBA00004141"/>
    </source>
</evidence>
<dbReference type="PROSITE" id="PS50850">
    <property type="entry name" value="MFS"/>
    <property type="match status" value="1"/>
</dbReference>
<dbReference type="InterPro" id="IPR053200">
    <property type="entry name" value="YfmO-like"/>
</dbReference>
<evidence type="ECO:0000313" key="8">
    <source>
        <dbReference type="Proteomes" id="UP000002524"/>
    </source>
</evidence>
<dbReference type="GO" id="GO:0022857">
    <property type="term" value="F:transmembrane transporter activity"/>
    <property type="evidence" value="ECO:0007669"/>
    <property type="project" value="InterPro"/>
</dbReference>
<dbReference type="STRING" id="243230.DR_2307"/>
<accession>Q9RS20</accession>
<dbReference type="EnsemblBacteria" id="AAF11851">
    <property type="protein sequence ID" value="AAF11851"/>
    <property type="gene ID" value="DR_2307"/>
</dbReference>
<dbReference type="InterPro" id="IPR001958">
    <property type="entry name" value="Tet-R_TetA/multi-R_MdtG-like"/>
</dbReference>
<evidence type="ECO:0000256" key="5">
    <source>
        <dbReference type="SAM" id="Phobius"/>
    </source>
</evidence>
<feature type="transmembrane region" description="Helical" evidence="5">
    <location>
        <begin position="29"/>
        <end position="48"/>
    </location>
</feature>
<dbReference type="HOGENOM" id="CLU_033995_0_0_0"/>
<dbReference type="InParanoid" id="Q9RS20"/>
<feature type="transmembrane region" description="Helical" evidence="5">
    <location>
        <begin position="183"/>
        <end position="203"/>
    </location>
</feature>
<dbReference type="CDD" id="cd17474">
    <property type="entry name" value="MFS_YfmO_like"/>
    <property type="match status" value="1"/>
</dbReference>
<evidence type="ECO:0000256" key="3">
    <source>
        <dbReference type="ARBA" id="ARBA00022989"/>
    </source>
</evidence>
<feature type="transmembrane region" description="Helical" evidence="5">
    <location>
        <begin position="352"/>
        <end position="372"/>
    </location>
</feature>
<feature type="transmembrane region" description="Helical" evidence="5">
    <location>
        <begin position="257"/>
        <end position="276"/>
    </location>
</feature>
<feature type="transmembrane region" description="Helical" evidence="5">
    <location>
        <begin position="127"/>
        <end position="146"/>
    </location>
</feature>
<sequence length="410" mass="42530">MYVWVMSASASSLPGEVALDPSEASRRNVASWAVTAACLIAFMGVGVVDPILPEIGRQLGATPTQVELLFTSYLGVMAVMTLFAGNIGAKLGRKRVALIGLGLIALFAAACGLSGSIPALAVFRGGWGLGSALFTPTALVLLLALIGHAEKAIMRYEAAIGLGMSMGPLLGGVLGSHSWRFPFFGAATLMLLALASVAAFVKVPESKEPPRPIGDVFRAYTRPAFLAVGLTGLLYYFGFFLLLGYTPLFLHLSTLNLGLMFFGWGILLGLGSTKLAEVLLRRVKASNVVMGALAGLTIIFALLGFAPFAVGVKVGLVVLSGVLFGLMNATLTTLSVEVSHMPRPTATSAYNFLRWLGAAAAPVSSGLIAEHLGGKMPYGFGAGAVALGLVITALAARQIDAARASDPHVH</sequence>
<dbReference type="eggNOG" id="COG2814">
    <property type="taxonomic scope" value="Bacteria"/>
</dbReference>
<dbReference type="OrthoDB" id="66811at2"/>
<comment type="subcellular location">
    <subcellularLocation>
        <location evidence="1">Membrane</location>
        <topology evidence="1">Multi-pass membrane protein</topology>
    </subcellularLocation>
</comment>
<evidence type="ECO:0000259" key="6">
    <source>
        <dbReference type="PROSITE" id="PS50850"/>
    </source>
</evidence>
<dbReference type="InterPro" id="IPR011701">
    <property type="entry name" value="MFS"/>
</dbReference>
<dbReference type="Gene3D" id="1.20.1250.20">
    <property type="entry name" value="MFS general substrate transporter like domains"/>
    <property type="match status" value="1"/>
</dbReference>
<dbReference type="FunCoup" id="Q9RS20">
    <property type="interactions" value="50"/>
</dbReference>
<keyword evidence="4 5" id="KW-0472">Membrane</keyword>
<dbReference type="KEGG" id="dra:DR_2307"/>
<feature type="transmembrane region" description="Helical" evidence="5">
    <location>
        <begin position="224"/>
        <end position="245"/>
    </location>
</feature>
<dbReference type="PATRIC" id="fig|243230.17.peg.2536"/>
<name>Q9RS20_DEIRA</name>
<evidence type="ECO:0000313" key="7">
    <source>
        <dbReference type="EMBL" id="AAF11851.1"/>
    </source>
</evidence>
<feature type="transmembrane region" description="Helical" evidence="5">
    <location>
        <begin position="68"/>
        <end position="89"/>
    </location>
</feature>
<dbReference type="PANTHER" id="PTHR43683">
    <property type="entry name" value="MULTIDRUG EFFLUX PROTEIN YFMO"/>
    <property type="match status" value="1"/>
</dbReference>
<feature type="transmembrane region" description="Helical" evidence="5">
    <location>
        <begin position="96"/>
        <end position="121"/>
    </location>
</feature>